<evidence type="ECO:0000313" key="3">
    <source>
        <dbReference type="Proteomes" id="UP000799750"/>
    </source>
</evidence>
<evidence type="ECO:0000256" key="1">
    <source>
        <dbReference type="SAM" id="MobiDB-lite"/>
    </source>
</evidence>
<sequence>MPHAEESSTMSTTLTNGEKSHSKVLSHITSYPVVSDSISTYKSNPYGKKSIDLANTAYSKFGSPLLPYLQTPYSYVAPYVEKADSFADSTLSTVDSKFPIVKEDTQKVKGTIVDFAFFPLRLAGSGKNYVFGTFNDEYKKTGGDDGIFKLAKATISTELKVGHDTLNYIISYWNKGKEAATEKKNQVAE</sequence>
<organism evidence="2 3">
    <name type="scientific">Lophium mytilinum</name>
    <dbReference type="NCBI Taxonomy" id="390894"/>
    <lineage>
        <taxon>Eukaryota</taxon>
        <taxon>Fungi</taxon>
        <taxon>Dikarya</taxon>
        <taxon>Ascomycota</taxon>
        <taxon>Pezizomycotina</taxon>
        <taxon>Dothideomycetes</taxon>
        <taxon>Pleosporomycetidae</taxon>
        <taxon>Mytilinidiales</taxon>
        <taxon>Mytilinidiaceae</taxon>
        <taxon>Lophium</taxon>
    </lineage>
</organism>
<proteinExistence type="predicted"/>
<feature type="region of interest" description="Disordered" evidence="1">
    <location>
        <begin position="1"/>
        <end position="20"/>
    </location>
</feature>
<feature type="compositionally biased region" description="Polar residues" evidence="1">
    <location>
        <begin position="7"/>
        <end position="17"/>
    </location>
</feature>
<keyword evidence="3" id="KW-1185">Reference proteome</keyword>
<dbReference type="EMBL" id="MU004189">
    <property type="protein sequence ID" value="KAF2495386.1"/>
    <property type="molecule type" value="Genomic_DNA"/>
</dbReference>
<gene>
    <name evidence="2" type="ORF">BU16DRAFT_388555</name>
</gene>
<accession>A0A6A6QT84</accession>
<name>A0A6A6QT84_9PEZI</name>
<dbReference type="OrthoDB" id="376826at2759"/>
<reference evidence="2" key="1">
    <citation type="journal article" date="2020" name="Stud. Mycol.">
        <title>101 Dothideomycetes genomes: a test case for predicting lifestyles and emergence of pathogens.</title>
        <authorList>
            <person name="Haridas S."/>
            <person name="Albert R."/>
            <person name="Binder M."/>
            <person name="Bloem J."/>
            <person name="Labutti K."/>
            <person name="Salamov A."/>
            <person name="Andreopoulos B."/>
            <person name="Baker S."/>
            <person name="Barry K."/>
            <person name="Bills G."/>
            <person name="Bluhm B."/>
            <person name="Cannon C."/>
            <person name="Castanera R."/>
            <person name="Culley D."/>
            <person name="Daum C."/>
            <person name="Ezra D."/>
            <person name="Gonzalez J."/>
            <person name="Henrissat B."/>
            <person name="Kuo A."/>
            <person name="Liang C."/>
            <person name="Lipzen A."/>
            <person name="Lutzoni F."/>
            <person name="Magnuson J."/>
            <person name="Mondo S."/>
            <person name="Nolan M."/>
            <person name="Ohm R."/>
            <person name="Pangilinan J."/>
            <person name="Park H.-J."/>
            <person name="Ramirez L."/>
            <person name="Alfaro M."/>
            <person name="Sun H."/>
            <person name="Tritt A."/>
            <person name="Yoshinaga Y."/>
            <person name="Zwiers L.-H."/>
            <person name="Turgeon B."/>
            <person name="Goodwin S."/>
            <person name="Spatafora J."/>
            <person name="Crous P."/>
            <person name="Grigoriev I."/>
        </authorList>
    </citation>
    <scope>NUCLEOTIDE SEQUENCE</scope>
    <source>
        <strain evidence="2">CBS 269.34</strain>
    </source>
</reference>
<protein>
    <recommendedName>
        <fullName evidence="4">Pathogenesis associated protein Cap20</fullName>
    </recommendedName>
</protein>
<evidence type="ECO:0000313" key="2">
    <source>
        <dbReference type="EMBL" id="KAF2495386.1"/>
    </source>
</evidence>
<dbReference type="Proteomes" id="UP000799750">
    <property type="component" value="Unassembled WGS sequence"/>
</dbReference>
<dbReference type="Pfam" id="PF17316">
    <property type="entry name" value="Perilipin_2"/>
    <property type="match status" value="1"/>
</dbReference>
<evidence type="ECO:0008006" key="4">
    <source>
        <dbReference type="Google" id="ProtNLM"/>
    </source>
</evidence>
<dbReference type="AlphaFoldDB" id="A0A6A6QT84"/>